<sequence>MNVQVPILADNAEMLASAYRNLSAAQKESHTKVVQRGVTLELSSWMDGRVYRNSLTVTFRDEVRHDKFTLEMRDLIAVAVAGGKLVIQSDDVELKFKVVDELPPVCAPCPPCRPFVYRA</sequence>
<protein>
    <submittedName>
        <fullName evidence="1">Uncharacterized protein</fullName>
    </submittedName>
</protein>
<accession>A0AA86YFF1</accession>
<organism evidence="1 2">
    <name type="scientific">Caudoviricetes sp. vir335</name>
    <dbReference type="NCBI Taxonomy" id="3068357"/>
    <lineage>
        <taxon>Viruses</taxon>
        <taxon>Duplodnaviria</taxon>
        <taxon>Heunggongvirae</taxon>
        <taxon>Uroviricota</taxon>
        <taxon>Caudoviricetes</taxon>
    </lineage>
</organism>
<dbReference type="GeneID" id="301841442"/>
<dbReference type="EMBL" id="BK063680">
    <property type="protein sequence ID" value="DBA35580.1"/>
    <property type="molecule type" value="Genomic_DNA"/>
</dbReference>
<gene>
    <name evidence="1" type="ORF">vir335_00024</name>
</gene>
<evidence type="ECO:0000313" key="1">
    <source>
        <dbReference type="EMBL" id="DBA35580.1"/>
    </source>
</evidence>
<keyword evidence="2" id="KW-1185">Reference proteome</keyword>
<reference evidence="1 2" key="1">
    <citation type="journal article" date="2023" name="Nat. Microbiol.">
        <title>A compendium of viruses from methanogenic archaea reveals their diversity and adaptations to the gut environment.</title>
        <authorList>
            <person name="Medvedeva S."/>
            <person name="Borrel G."/>
            <person name="Krupovic M."/>
            <person name="Gribaldo S."/>
        </authorList>
    </citation>
    <scope>NUCLEOTIDE SEQUENCE [LARGE SCALE GENOMIC DNA]</scope>
</reference>
<dbReference type="RefSeq" id="YP_013605484.1">
    <property type="nucleotide sequence ID" value="NC_134205.1"/>
</dbReference>
<evidence type="ECO:0000313" key="2">
    <source>
        <dbReference type="Proteomes" id="UP001302000"/>
    </source>
</evidence>
<proteinExistence type="predicted"/>
<name>A0AA86YFF1_9CAUD</name>
<dbReference type="Proteomes" id="UP001302000">
    <property type="component" value="Segment"/>
</dbReference>